<accession>A0A5P1EGW4</accession>
<dbReference type="Proteomes" id="UP000243459">
    <property type="component" value="Chromosome 7"/>
</dbReference>
<feature type="transmembrane region" description="Helical" evidence="8">
    <location>
        <begin position="21"/>
        <end position="45"/>
    </location>
</feature>
<feature type="transmembrane region" description="Helical" evidence="8">
    <location>
        <begin position="57"/>
        <end position="81"/>
    </location>
</feature>
<keyword evidence="7 8" id="KW-0472">Membrane</keyword>
<evidence type="ECO:0000256" key="1">
    <source>
        <dbReference type="ARBA" id="ARBA00004651"/>
    </source>
</evidence>
<proteinExistence type="inferred from homology"/>
<evidence type="ECO:0000256" key="4">
    <source>
        <dbReference type="ARBA" id="ARBA00022475"/>
    </source>
</evidence>
<keyword evidence="4 8" id="KW-1003">Cell membrane</keyword>
<evidence type="ECO:0000259" key="9">
    <source>
        <dbReference type="Pfam" id="PF04535"/>
    </source>
</evidence>
<dbReference type="InterPro" id="IPR006702">
    <property type="entry name" value="CASP_dom"/>
</dbReference>
<name>A0A5P1EGW4_ASPOF</name>
<evidence type="ECO:0000313" key="10">
    <source>
        <dbReference type="EMBL" id="ONK63941.1"/>
    </source>
</evidence>
<evidence type="ECO:0000256" key="8">
    <source>
        <dbReference type="RuleBase" id="RU361233"/>
    </source>
</evidence>
<dbReference type="Gramene" id="ONK63941">
    <property type="protein sequence ID" value="ONK63941"/>
    <property type="gene ID" value="A4U43_C07F20490"/>
</dbReference>
<evidence type="ECO:0000256" key="6">
    <source>
        <dbReference type="ARBA" id="ARBA00022989"/>
    </source>
</evidence>
<dbReference type="AlphaFoldDB" id="A0A5P1EGW4"/>
<dbReference type="OMA" id="AHNHCAQ"/>
<feature type="domain" description="Casparian strip membrane protein" evidence="9">
    <location>
        <begin position="20"/>
        <end position="147"/>
    </location>
</feature>
<evidence type="ECO:0000256" key="3">
    <source>
        <dbReference type="ARBA" id="ARBA00011489"/>
    </source>
</evidence>
<evidence type="ECO:0000256" key="2">
    <source>
        <dbReference type="ARBA" id="ARBA00007651"/>
    </source>
</evidence>
<comment type="subcellular location">
    <subcellularLocation>
        <location evidence="1 8">Cell membrane</location>
        <topology evidence="1 8">Multi-pass membrane protein</topology>
    </subcellularLocation>
</comment>
<dbReference type="PANTHER" id="PTHR32021">
    <property type="entry name" value="CASP-LIKE PROTEIN 5B3"/>
    <property type="match status" value="1"/>
</dbReference>
<comment type="similarity">
    <text evidence="2 8">Belongs to the Casparian strip membrane proteins (CASP) family.</text>
</comment>
<protein>
    <recommendedName>
        <fullName evidence="8">CASP-like protein</fullName>
    </recommendedName>
</protein>
<dbReference type="GO" id="GO:0005886">
    <property type="term" value="C:plasma membrane"/>
    <property type="evidence" value="ECO:0007669"/>
    <property type="project" value="UniProtKB-SubCell"/>
</dbReference>
<keyword evidence="5 8" id="KW-0812">Transmembrane</keyword>
<keyword evidence="11" id="KW-1185">Reference proteome</keyword>
<feature type="transmembrane region" description="Helical" evidence="8">
    <location>
        <begin position="93"/>
        <end position="120"/>
    </location>
</feature>
<dbReference type="InterPro" id="IPR045009">
    <property type="entry name" value="CASPL-5"/>
</dbReference>
<dbReference type="EMBL" id="CM007387">
    <property type="protein sequence ID" value="ONK63941.1"/>
    <property type="molecule type" value="Genomic_DNA"/>
</dbReference>
<comment type="subunit">
    <text evidence="3 8">Homodimer and heterodimers.</text>
</comment>
<evidence type="ECO:0000313" key="11">
    <source>
        <dbReference type="Proteomes" id="UP000243459"/>
    </source>
</evidence>
<dbReference type="Pfam" id="PF04535">
    <property type="entry name" value="CASP_dom"/>
    <property type="match status" value="1"/>
</dbReference>
<feature type="transmembrane region" description="Helical" evidence="8">
    <location>
        <begin position="140"/>
        <end position="158"/>
    </location>
</feature>
<keyword evidence="6 8" id="KW-1133">Transmembrane helix</keyword>
<gene>
    <name evidence="10" type="ORF">A4U43_C07F20490</name>
</gene>
<dbReference type="PANTHER" id="PTHR32021:SF1">
    <property type="entry name" value="CASP-LIKE PROTEIN 5A1"/>
    <property type="match status" value="1"/>
</dbReference>
<organism evidence="10 11">
    <name type="scientific">Asparagus officinalis</name>
    <name type="common">Garden asparagus</name>
    <dbReference type="NCBI Taxonomy" id="4686"/>
    <lineage>
        <taxon>Eukaryota</taxon>
        <taxon>Viridiplantae</taxon>
        <taxon>Streptophyta</taxon>
        <taxon>Embryophyta</taxon>
        <taxon>Tracheophyta</taxon>
        <taxon>Spermatophyta</taxon>
        <taxon>Magnoliopsida</taxon>
        <taxon>Liliopsida</taxon>
        <taxon>Asparagales</taxon>
        <taxon>Asparagaceae</taxon>
        <taxon>Asparagoideae</taxon>
        <taxon>Asparagus</taxon>
    </lineage>
</organism>
<reference evidence="11" key="1">
    <citation type="journal article" date="2017" name="Nat. Commun.">
        <title>The asparagus genome sheds light on the origin and evolution of a young Y chromosome.</title>
        <authorList>
            <person name="Harkess A."/>
            <person name="Zhou J."/>
            <person name="Xu C."/>
            <person name="Bowers J.E."/>
            <person name="Van der Hulst R."/>
            <person name="Ayyampalayam S."/>
            <person name="Mercati F."/>
            <person name="Riccardi P."/>
            <person name="McKain M.R."/>
            <person name="Kakrana A."/>
            <person name="Tang H."/>
            <person name="Ray J."/>
            <person name="Groenendijk J."/>
            <person name="Arikit S."/>
            <person name="Mathioni S.M."/>
            <person name="Nakano M."/>
            <person name="Shan H."/>
            <person name="Telgmann-Rauber A."/>
            <person name="Kanno A."/>
            <person name="Yue Z."/>
            <person name="Chen H."/>
            <person name="Li W."/>
            <person name="Chen Y."/>
            <person name="Xu X."/>
            <person name="Zhang Y."/>
            <person name="Luo S."/>
            <person name="Chen H."/>
            <person name="Gao J."/>
            <person name="Mao Z."/>
            <person name="Pires J.C."/>
            <person name="Luo M."/>
            <person name="Kudrna D."/>
            <person name="Wing R.A."/>
            <person name="Meyers B.C."/>
            <person name="Yi K."/>
            <person name="Kong H."/>
            <person name="Lavrijsen P."/>
            <person name="Sunseri F."/>
            <person name="Falavigna A."/>
            <person name="Ye Y."/>
            <person name="Leebens-Mack J.H."/>
            <person name="Chen G."/>
        </authorList>
    </citation>
    <scope>NUCLEOTIDE SEQUENCE [LARGE SCALE GENOMIC DNA]</scope>
    <source>
        <strain evidence="11">cv. DH0086</strain>
    </source>
</reference>
<evidence type="ECO:0000256" key="7">
    <source>
        <dbReference type="ARBA" id="ARBA00023136"/>
    </source>
</evidence>
<evidence type="ECO:0000256" key="5">
    <source>
        <dbReference type="ARBA" id="ARBA00022692"/>
    </source>
</evidence>
<sequence>MTEAAETPARVRMKDVQGMPGTAGGLVLRLFQFFFAVAALCVMATTSDFTSVTAFCYLVAAVTLQSLWSLCLAFVDVYALLVKRCLRNRQVTCLFAIGDGITATLTFAAACSSAGITVLIGNDLNICSENHCASFETATAMAFISWFTVSPSFLLNFWSLASRKTSKQDCYRQAQFGVRTIKSSSNLGQHFPETMN</sequence>